<reference evidence="5 6" key="1">
    <citation type="journal article" date="2013" name="Genome Announc.">
        <title>Genome Sequence of Moraxella macacae 0408225, a Novel Bacterial Species Isolated from a Cynomolgus Macaque with Epistaxis.</title>
        <authorList>
            <person name="Ladner J.T."/>
            <person name="Whitehouse C.A."/>
            <person name="Koroleva G.I."/>
            <person name="Palacios G.F."/>
        </authorList>
    </citation>
    <scope>NUCLEOTIDE SEQUENCE [LARGE SCALE GENOMIC DNA]</scope>
    <source>
        <strain evidence="5 6">0408225</strain>
    </source>
</reference>
<dbReference type="AlphaFoldDB" id="L2F7B2"/>
<dbReference type="PROSITE" id="PS01149">
    <property type="entry name" value="PSI_RSU"/>
    <property type="match status" value="1"/>
</dbReference>
<comment type="caution">
    <text evidence="5">The sequence shown here is derived from an EMBL/GenBank/DDBJ whole genome shotgun (WGS) entry which is preliminary data.</text>
</comment>
<dbReference type="GO" id="GO:0140098">
    <property type="term" value="F:catalytic activity, acting on RNA"/>
    <property type="evidence" value="ECO:0007669"/>
    <property type="project" value="UniProtKB-ARBA"/>
</dbReference>
<gene>
    <name evidence="5" type="ORF">MOMA_00885</name>
</gene>
<keyword evidence="6" id="KW-1185">Reference proteome</keyword>
<dbReference type="InterPro" id="IPR042092">
    <property type="entry name" value="PsdUridine_s_RsuA/RluB/E/F_cat"/>
</dbReference>
<dbReference type="NCBIfam" id="TIGR00093">
    <property type="entry name" value="pseudouridine synthase"/>
    <property type="match status" value="1"/>
</dbReference>
<proteinExistence type="inferred from homology"/>
<organism evidence="5 6">
    <name type="scientific">Moraxella macacae 0408225</name>
    <dbReference type="NCBI Taxonomy" id="1230338"/>
    <lineage>
        <taxon>Bacteria</taxon>
        <taxon>Pseudomonadati</taxon>
        <taxon>Pseudomonadota</taxon>
        <taxon>Gammaproteobacteria</taxon>
        <taxon>Moraxellales</taxon>
        <taxon>Moraxellaceae</taxon>
        <taxon>Moraxella</taxon>
    </lineage>
</organism>
<evidence type="ECO:0000256" key="2">
    <source>
        <dbReference type="ARBA" id="ARBA00023235"/>
    </source>
</evidence>
<dbReference type="InterPro" id="IPR050343">
    <property type="entry name" value="RsuA_PseudoU_synthase"/>
</dbReference>
<dbReference type="GO" id="GO:0006364">
    <property type="term" value="P:rRNA processing"/>
    <property type="evidence" value="ECO:0007669"/>
    <property type="project" value="UniProtKB-ARBA"/>
</dbReference>
<dbReference type="InterPro" id="IPR020094">
    <property type="entry name" value="TruA/RsuA/RluB/E/F_N"/>
</dbReference>
<evidence type="ECO:0000313" key="6">
    <source>
        <dbReference type="Proteomes" id="UP000023795"/>
    </source>
</evidence>
<evidence type="ECO:0000313" key="5">
    <source>
        <dbReference type="EMBL" id="ELA08922.1"/>
    </source>
</evidence>
<dbReference type="Gene3D" id="3.30.70.580">
    <property type="entry name" value="Pseudouridine synthase I, catalytic domain, N-terminal subdomain"/>
    <property type="match status" value="1"/>
</dbReference>
<protein>
    <recommendedName>
        <fullName evidence="3">Pseudouridine synthase</fullName>
        <ecNumber evidence="3">5.4.99.-</ecNumber>
    </recommendedName>
</protein>
<dbReference type="STRING" id="1230338.MOMA_00885"/>
<evidence type="ECO:0000256" key="3">
    <source>
        <dbReference type="RuleBase" id="RU003887"/>
    </source>
</evidence>
<dbReference type="Gene3D" id="3.30.70.1560">
    <property type="entry name" value="Alpha-L RNA-binding motif"/>
    <property type="match status" value="1"/>
</dbReference>
<dbReference type="InterPro" id="IPR000748">
    <property type="entry name" value="PsdUridine_synth_RsuA/RluB/E/F"/>
</dbReference>
<dbReference type="GO" id="GO:0009982">
    <property type="term" value="F:pseudouridine synthase activity"/>
    <property type="evidence" value="ECO:0007669"/>
    <property type="project" value="InterPro"/>
</dbReference>
<dbReference type="InterPro" id="IPR018496">
    <property type="entry name" value="PsdUridine_synth_RsuA/RluB_CS"/>
</dbReference>
<dbReference type="EC" id="5.4.99.-" evidence="3"/>
<dbReference type="PATRIC" id="fig|1230338.3.peg.190"/>
<dbReference type="PANTHER" id="PTHR47683">
    <property type="entry name" value="PSEUDOURIDINE SYNTHASE FAMILY PROTEIN-RELATED"/>
    <property type="match status" value="1"/>
</dbReference>
<dbReference type="SUPFAM" id="SSF55120">
    <property type="entry name" value="Pseudouridine synthase"/>
    <property type="match status" value="1"/>
</dbReference>
<evidence type="ECO:0000259" key="4">
    <source>
        <dbReference type="Pfam" id="PF00849"/>
    </source>
</evidence>
<name>L2F7B2_9GAMM</name>
<accession>L2F7B2</accession>
<feature type="domain" description="Pseudouridine synthase RsuA/RluA-like" evidence="4">
    <location>
        <begin position="12"/>
        <end position="168"/>
    </location>
</feature>
<dbReference type="EMBL" id="ANIN01000001">
    <property type="protein sequence ID" value="ELA08922.1"/>
    <property type="molecule type" value="Genomic_DNA"/>
</dbReference>
<dbReference type="Proteomes" id="UP000023795">
    <property type="component" value="Unassembled WGS sequence"/>
</dbReference>
<dbReference type="Pfam" id="PF00849">
    <property type="entry name" value="PseudoU_synth_2"/>
    <property type="match status" value="1"/>
</dbReference>
<sequence length="249" mass="28398">MSTTSQTMPTTLILFNKPYGVLSQFRQDNNNNFATLSDFFHHNKYKDIRVAGRLDATSEGLLLLTNNGKLNQHLTHPPKTKHDKKLAKTYWVQLDGLANNNQINQLRDGVMLSDGKTLPAIVEQLDTIYVQQTLWQAPANIAKRKITSWLSISILEGKNRQIRRMTAHVGLPCLRLIRVAHSHFCLSQHLHNPHNTPKLCAYSLAVGEFVEIALTKFQLQQFQLQQLGRSNQTFLKNQHIKSAILRNKS</sequence>
<evidence type="ECO:0000256" key="1">
    <source>
        <dbReference type="ARBA" id="ARBA00008348"/>
    </source>
</evidence>
<dbReference type="InterPro" id="IPR006145">
    <property type="entry name" value="PsdUridine_synth_RsuA/RluA"/>
</dbReference>
<dbReference type="InterPro" id="IPR020103">
    <property type="entry name" value="PsdUridine_synth_cat_dom_sf"/>
</dbReference>
<comment type="similarity">
    <text evidence="1 3">Belongs to the pseudouridine synthase RsuA family.</text>
</comment>
<dbReference type="eggNOG" id="COG1187">
    <property type="taxonomic scope" value="Bacteria"/>
</dbReference>
<dbReference type="PANTHER" id="PTHR47683:SF2">
    <property type="entry name" value="RNA-BINDING S4 DOMAIN-CONTAINING PROTEIN"/>
    <property type="match status" value="1"/>
</dbReference>
<dbReference type="GO" id="GO:0001522">
    <property type="term" value="P:pseudouridine synthesis"/>
    <property type="evidence" value="ECO:0007669"/>
    <property type="project" value="InterPro"/>
</dbReference>
<keyword evidence="2 3" id="KW-0413">Isomerase</keyword>
<dbReference type="GO" id="GO:0003723">
    <property type="term" value="F:RNA binding"/>
    <property type="evidence" value="ECO:0007669"/>
    <property type="project" value="InterPro"/>
</dbReference>